<evidence type="ECO:0000256" key="2">
    <source>
        <dbReference type="ARBA" id="ARBA00011036"/>
    </source>
</evidence>
<dbReference type="GO" id="GO:0097272">
    <property type="term" value="P:ammonium homeostasis"/>
    <property type="evidence" value="ECO:0007669"/>
    <property type="project" value="TreeGrafter"/>
</dbReference>
<evidence type="ECO:0000256" key="3">
    <source>
        <dbReference type="ARBA" id="ARBA00022692"/>
    </source>
</evidence>
<evidence type="ECO:0000256" key="6">
    <source>
        <dbReference type="SAM" id="Phobius"/>
    </source>
</evidence>
<dbReference type="EMBL" id="BDRX01000018">
    <property type="protein sequence ID" value="GBF90580.1"/>
    <property type="molecule type" value="Genomic_DNA"/>
</dbReference>
<keyword evidence="9" id="KW-1185">Reference proteome</keyword>
<keyword evidence="4 6" id="KW-1133">Transmembrane helix</keyword>
<name>A0A2V0NYC0_9CHLO</name>
<feature type="transmembrane region" description="Helical" evidence="6">
    <location>
        <begin position="385"/>
        <end position="406"/>
    </location>
</feature>
<feature type="transmembrane region" description="Helical" evidence="6">
    <location>
        <begin position="176"/>
        <end position="193"/>
    </location>
</feature>
<dbReference type="InterPro" id="IPR024041">
    <property type="entry name" value="NH4_transpt_AmtB-like_dom"/>
</dbReference>
<dbReference type="PANTHER" id="PTHR11730:SF60">
    <property type="entry name" value="RH50, ISOFORM D"/>
    <property type="match status" value="1"/>
</dbReference>
<evidence type="ECO:0000259" key="7">
    <source>
        <dbReference type="Pfam" id="PF00909"/>
    </source>
</evidence>
<evidence type="ECO:0000313" key="9">
    <source>
        <dbReference type="Proteomes" id="UP000247498"/>
    </source>
</evidence>
<feature type="transmembrane region" description="Helical" evidence="6">
    <location>
        <begin position="54"/>
        <end position="76"/>
    </location>
</feature>
<sequence length="438" mass="43625">MDAEAGTPLLGAHSFGLRATFAAPLAALLGVVLALLAVFGEYSSELHDAHVARYYSFLTDVYCMIFLGFGMLMTFLRRYSLSAVALNMVLSAVVMLLALLCCGWAQQGWGTVAIDLPLLTDAAFAAGAAMISFGALLGKATPAQLLGVLALQAPLYAATAQLVAGRWAVLDVGGSITIHAFGAFYGLAASAFLSPPGGAGAGGAHPKNGASRASDLTAMLGTLFLFIYWPSFNSALASSDPGASAQQQQALAVLNTALALLGACCAAFAASPFCTPGGVLDMVHVQNATLAGGVAIGSAANLAIPPAAALGLGALAGALSVAGYAAASPALDRLGVTDTCGVLNLHGMPGALGGLASALFAALWGGRAANAPLIAHGARQPLVQLAGLGAALGAALAGGAAAGFAASKLDPAHQALTEGELFEDAPLWHLGEEEGKEE</sequence>
<dbReference type="SUPFAM" id="SSF111352">
    <property type="entry name" value="Ammonium transporter"/>
    <property type="match status" value="1"/>
</dbReference>
<evidence type="ECO:0000256" key="1">
    <source>
        <dbReference type="ARBA" id="ARBA00004141"/>
    </source>
</evidence>
<reference evidence="8 9" key="1">
    <citation type="journal article" date="2018" name="Sci. Rep.">
        <title>Raphidocelis subcapitata (=Pseudokirchneriella subcapitata) provides an insight into genome evolution and environmental adaptations in the Sphaeropleales.</title>
        <authorList>
            <person name="Suzuki S."/>
            <person name="Yamaguchi H."/>
            <person name="Nakajima N."/>
            <person name="Kawachi M."/>
        </authorList>
    </citation>
    <scope>NUCLEOTIDE SEQUENCE [LARGE SCALE GENOMIC DNA]</scope>
    <source>
        <strain evidence="8 9">NIES-35</strain>
    </source>
</reference>
<accession>A0A2V0NYC0</accession>
<feature type="transmembrane region" description="Helical" evidence="6">
    <location>
        <begin position="83"/>
        <end position="106"/>
    </location>
</feature>
<gene>
    <name evidence="8" type="ORF">Rsub_03152</name>
</gene>
<dbReference type="InterPro" id="IPR002229">
    <property type="entry name" value="RhesusRHD"/>
</dbReference>
<dbReference type="GO" id="GO:0005886">
    <property type="term" value="C:plasma membrane"/>
    <property type="evidence" value="ECO:0007669"/>
    <property type="project" value="InterPro"/>
</dbReference>
<feature type="transmembrane region" description="Helical" evidence="6">
    <location>
        <begin position="285"/>
        <end position="304"/>
    </location>
</feature>
<feature type="transmembrane region" description="Helical" evidence="6">
    <location>
        <begin position="21"/>
        <end position="42"/>
    </location>
</feature>
<dbReference type="PANTHER" id="PTHR11730">
    <property type="entry name" value="AMMONIUM TRANSPORTER"/>
    <property type="match status" value="1"/>
</dbReference>
<organism evidence="8 9">
    <name type="scientific">Raphidocelis subcapitata</name>
    <dbReference type="NCBI Taxonomy" id="307507"/>
    <lineage>
        <taxon>Eukaryota</taxon>
        <taxon>Viridiplantae</taxon>
        <taxon>Chlorophyta</taxon>
        <taxon>core chlorophytes</taxon>
        <taxon>Chlorophyceae</taxon>
        <taxon>CS clade</taxon>
        <taxon>Sphaeropleales</taxon>
        <taxon>Selenastraceae</taxon>
        <taxon>Raphidocelis</taxon>
    </lineage>
</organism>
<dbReference type="STRING" id="307507.A0A2V0NYC0"/>
<keyword evidence="5 6" id="KW-0472">Membrane</keyword>
<feature type="transmembrane region" description="Helical" evidence="6">
    <location>
        <begin position="250"/>
        <end position="273"/>
    </location>
</feature>
<proteinExistence type="inferred from homology"/>
<feature type="transmembrane region" description="Helical" evidence="6">
    <location>
        <begin position="343"/>
        <end position="365"/>
    </location>
</feature>
<protein>
    <submittedName>
        <fullName evidence="8">Ammonium transporter Rh type A</fullName>
    </submittedName>
</protein>
<dbReference type="InParanoid" id="A0A2V0NYC0"/>
<comment type="similarity">
    <text evidence="2">Belongs to the ammonium transporter (TC 2.A.49) family. Rh subfamily.</text>
</comment>
<feature type="transmembrane region" description="Helical" evidence="6">
    <location>
        <begin position="118"/>
        <end position="138"/>
    </location>
</feature>
<feature type="transmembrane region" description="Helical" evidence="6">
    <location>
        <begin position="145"/>
        <end position="164"/>
    </location>
</feature>
<evidence type="ECO:0000256" key="5">
    <source>
        <dbReference type="ARBA" id="ARBA00023136"/>
    </source>
</evidence>
<dbReference type="Pfam" id="PF00909">
    <property type="entry name" value="Ammonium_transp"/>
    <property type="match status" value="1"/>
</dbReference>
<feature type="transmembrane region" description="Helical" evidence="6">
    <location>
        <begin position="213"/>
        <end position="230"/>
    </location>
</feature>
<keyword evidence="3 6" id="KW-0812">Transmembrane</keyword>
<evidence type="ECO:0000313" key="8">
    <source>
        <dbReference type="EMBL" id="GBF90580.1"/>
    </source>
</evidence>
<dbReference type="AlphaFoldDB" id="A0A2V0NYC0"/>
<dbReference type="OrthoDB" id="534912at2759"/>
<comment type="subcellular location">
    <subcellularLocation>
        <location evidence="1">Membrane</location>
        <topology evidence="1">Multi-pass membrane protein</topology>
    </subcellularLocation>
</comment>
<feature type="domain" description="Ammonium transporter AmtB-like" evidence="7">
    <location>
        <begin position="44"/>
        <end position="405"/>
    </location>
</feature>
<dbReference type="Proteomes" id="UP000247498">
    <property type="component" value="Unassembled WGS sequence"/>
</dbReference>
<comment type="caution">
    <text evidence="8">The sequence shown here is derived from an EMBL/GenBank/DDBJ whole genome shotgun (WGS) entry which is preliminary data.</text>
</comment>
<evidence type="ECO:0000256" key="4">
    <source>
        <dbReference type="ARBA" id="ARBA00022989"/>
    </source>
</evidence>
<feature type="transmembrane region" description="Helical" evidence="6">
    <location>
        <begin position="310"/>
        <end position="331"/>
    </location>
</feature>
<dbReference type="PRINTS" id="PR00342">
    <property type="entry name" value="RHESUSRHD"/>
</dbReference>
<dbReference type="GO" id="GO:0008519">
    <property type="term" value="F:ammonium channel activity"/>
    <property type="evidence" value="ECO:0007669"/>
    <property type="project" value="InterPro"/>
</dbReference>
<dbReference type="Gene3D" id="1.10.3430.10">
    <property type="entry name" value="Ammonium transporter AmtB like domains"/>
    <property type="match status" value="1"/>
</dbReference>
<dbReference type="InterPro" id="IPR029020">
    <property type="entry name" value="Ammonium/urea_transptr"/>
</dbReference>